<reference evidence="2 3" key="1">
    <citation type="submission" date="2024-05" db="EMBL/GenBank/DDBJ databases">
        <title>Roseateles sp. DJS-2-20 16S ribosomal RNA gene Genome sequencing and assembly.</title>
        <authorList>
            <person name="Woo H."/>
        </authorList>
    </citation>
    <scope>NUCLEOTIDE SEQUENCE [LARGE SCALE GENOMIC DNA]</scope>
    <source>
        <strain evidence="2 3">DJS-2-20</strain>
    </source>
</reference>
<proteinExistence type="predicted"/>
<dbReference type="Pfam" id="PF07963">
    <property type="entry name" value="N_methyl"/>
    <property type="match status" value="1"/>
</dbReference>
<dbReference type="RefSeq" id="WP_347705451.1">
    <property type="nucleotide sequence ID" value="NZ_JBDPZD010000004.1"/>
</dbReference>
<keyword evidence="3" id="KW-1185">Reference proteome</keyword>
<evidence type="ECO:0000256" key="1">
    <source>
        <dbReference type="SAM" id="Phobius"/>
    </source>
</evidence>
<feature type="transmembrane region" description="Helical" evidence="1">
    <location>
        <begin position="12"/>
        <end position="34"/>
    </location>
</feature>
<dbReference type="InterPro" id="IPR029016">
    <property type="entry name" value="GAF-like_dom_sf"/>
</dbReference>
<protein>
    <submittedName>
        <fullName evidence="2">Prepilin-type N-terminal cleavage/methylation domain-containing protein</fullName>
    </submittedName>
</protein>
<gene>
    <name evidence="2" type="ORF">ABDJ85_14225</name>
</gene>
<evidence type="ECO:0000313" key="2">
    <source>
        <dbReference type="EMBL" id="MEO3692630.1"/>
    </source>
</evidence>
<dbReference type="Proteomes" id="UP001495147">
    <property type="component" value="Unassembled WGS sequence"/>
</dbReference>
<dbReference type="NCBIfam" id="TIGR02532">
    <property type="entry name" value="IV_pilin_GFxxxE"/>
    <property type="match status" value="1"/>
</dbReference>
<dbReference type="EMBL" id="JBDPZD010000004">
    <property type="protein sequence ID" value="MEO3692630.1"/>
    <property type="molecule type" value="Genomic_DNA"/>
</dbReference>
<keyword evidence="1" id="KW-0812">Transmembrane</keyword>
<comment type="caution">
    <text evidence="2">The sequence shown here is derived from an EMBL/GenBank/DDBJ whole genome shotgun (WGS) entry which is preliminary data.</text>
</comment>
<keyword evidence="1" id="KW-1133">Transmembrane helix</keyword>
<keyword evidence="1" id="KW-0472">Membrane</keyword>
<dbReference type="Gene3D" id="3.30.450.40">
    <property type="match status" value="1"/>
</dbReference>
<sequence length="130" mass="13318">MNKPSYQRRNGYSLFEMLVSILIISFGLLGVLALQGQTLKASVTSEDAQRAALLASDMAAAILNANTVNVSQGVIDSWAAKVADPSSGGVPSGVGTVAVTSANSARISVVWTPSGAASAVHNYVTDVILP</sequence>
<name>A0ABV0G4J7_9BURK</name>
<organism evidence="2 3">
    <name type="scientific">Roseateles paludis</name>
    <dbReference type="NCBI Taxonomy" id="3145238"/>
    <lineage>
        <taxon>Bacteria</taxon>
        <taxon>Pseudomonadati</taxon>
        <taxon>Pseudomonadota</taxon>
        <taxon>Betaproteobacteria</taxon>
        <taxon>Burkholderiales</taxon>
        <taxon>Sphaerotilaceae</taxon>
        <taxon>Roseateles</taxon>
    </lineage>
</organism>
<dbReference type="InterPro" id="IPR012902">
    <property type="entry name" value="N_methyl_site"/>
</dbReference>
<evidence type="ECO:0000313" key="3">
    <source>
        <dbReference type="Proteomes" id="UP001495147"/>
    </source>
</evidence>
<accession>A0ABV0G4J7</accession>